<feature type="transmembrane region" description="Helical" evidence="2">
    <location>
        <begin position="287"/>
        <end position="307"/>
    </location>
</feature>
<dbReference type="AlphaFoldDB" id="A0D0W3"/>
<dbReference type="Proteomes" id="UP000000600">
    <property type="component" value="Unassembled WGS sequence"/>
</dbReference>
<dbReference type="InParanoid" id="A0D0W3"/>
<accession>A0D0W3</accession>
<gene>
    <name evidence="3" type="ORF">GSPATT00012232001</name>
</gene>
<protein>
    <submittedName>
        <fullName evidence="3">Uncharacterized protein</fullName>
    </submittedName>
</protein>
<dbReference type="EMBL" id="CT868241">
    <property type="protein sequence ID" value="CAK76680.1"/>
    <property type="molecule type" value="Genomic_DNA"/>
</dbReference>
<dbReference type="KEGG" id="ptm:GSPATT00012232001"/>
<evidence type="ECO:0000313" key="4">
    <source>
        <dbReference type="Proteomes" id="UP000000600"/>
    </source>
</evidence>
<dbReference type="OrthoDB" id="318018at2759"/>
<dbReference type="HOGENOM" id="CLU_904495_0_0_1"/>
<evidence type="ECO:0000256" key="2">
    <source>
        <dbReference type="SAM" id="Phobius"/>
    </source>
</evidence>
<dbReference type="RefSeq" id="XP_001444077.1">
    <property type="nucleotide sequence ID" value="XM_001444040.1"/>
</dbReference>
<organism evidence="3 4">
    <name type="scientific">Paramecium tetraurelia</name>
    <dbReference type="NCBI Taxonomy" id="5888"/>
    <lineage>
        <taxon>Eukaryota</taxon>
        <taxon>Sar</taxon>
        <taxon>Alveolata</taxon>
        <taxon>Ciliophora</taxon>
        <taxon>Intramacronucleata</taxon>
        <taxon>Oligohymenophorea</taxon>
        <taxon>Peniculida</taxon>
        <taxon>Parameciidae</taxon>
        <taxon>Paramecium</taxon>
    </lineage>
</organism>
<name>A0D0W3_PARTE</name>
<keyword evidence="2" id="KW-0472">Membrane</keyword>
<dbReference type="Gene3D" id="1.20.58.60">
    <property type="match status" value="1"/>
</dbReference>
<proteinExistence type="predicted"/>
<dbReference type="OMA" id="KCNDMMS"/>
<keyword evidence="2" id="KW-1133">Transmembrane helix</keyword>
<reference evidence="3 4" key="1">
    <citation type="journal article" date="2006" name="Nature">
        <title>Global trends of whole-genome duplications revealed by the ciliate Paramecium tetraurelia.</title>
        <authorList>
            <consortium name="Genoscope"/>
            <person name="Aury J.-M."/>
            <person name="Jaillon O."/>
            <person name="Duret L."/>
            <person name="Noel B."/>
            <person name="Jubin C."/>
            <person name="Porcel B.M."/>
            <person name="Segurens B."/>
            <person name="Daubin V."/>
            <person name="Anthouard V."/>
            <person name="Aiach N."/>
            <person name="Arnaiz O."/>
            <person name="Billaut A."/>
            <person name="Beisson J."/>
            <person name="Blanc I."/>
            <person name="Bouhouche K."/>
            <person name="Camara F."/>
            <person name="Duharcourt S."/>
            <person name="Guigo R."/>
            <person name="Gogendeau D."/>
            <person name="Katinka M."/>
            <person name="Keller A.-M."/>
            <person name="Kissmehl R."/>
            <person name="Klotz C."/>
            <person name="Koll F."/>
            <person name="Le Moue A."/>
            <person name="Lepere C."/>
            <person name="Malinsky S."/>
            <person name="Nowacki M."/>
            <person name="Nowak J.K."/>
            <person name="Plattner H."/>
            <person name="Poulain J."/>
            <person name="Ruiz F."/>
            <person name="Serrano V."/>
            <person name="Zagulski M."/>
            <person name="Dessen P."/>
            <person name="Betermier M."/>
            <person name="Weissenbach J."/>
            <person name="Scarpelli C."/>
            <person name="Schachter V."/>
            <person name="Sperling L."/>
            <person name="Meyer E."/>
            <person name="Cohen J."/>
            <person name="Wincker P."/>
        </authorList>
    </citation>
    <scope>NUCLEOTIDE SEQUENCE [LARGE SCALE GENOMIC DNA]</scope>
    <source>
        <strain evidence="3 4">Stock d4-2</strain>
    </source>
</reference>
<dbReference type="GeneID" id="5029861"/>
<keyword evidence="4" id="KW-1185">Reference proteome</keyword>
<evidence type="ECO:0000313" key="3">
    <source>
        <dbReference type="EMBL" id="CAK76680.1"/>
    </source>
</evidence>
<keyword evidence="2" id="KW-0812">Transmembrane</keyword>
<sequence length="308" mass="36967">MFNSDMKEIDDLQVLDYDVFGKCNDMMSFIKSTHPILKDDPQINRKTNAVAKLINQLINFLKDSDSSNLYNFPEYHDIVYLLKNNLSNNLRIQAIKLQQLETSNYEYKNQISNQAQKIQKLCQDLLTQDKENQKLQKEIKALKHQMQQMEDLEYQIEKAMNNQNQDLNENNNILKNEIIQLKHSLELKENKIKYQEGEIKLLKIQVQRLLDDQRQDRKHHLFYEQQQIFKENQELLKKINQLSLQNKYHVVQNAEKRKEPQNEEYNKKQIQYAEKLQNRIFNFLNQLSLHGFLLSAWIGAYVIIQYFK</sequence>
<evidence type="ECO:0000256" key="1">
    <source>
        <dbReference type="SAM" id="Coils"/>
    </source>
</evidence>
<keyword evidence="1" id="KW-0175">Coiled coil</keyword>
<feature type="coiled-coil region" evidence="1">
    <location>
        <begin position="83"/>
        <end position="191"/>
    </location>
</feature>